<dbReference type="SUPFAM" id="SSF48452">
    <property type="entry name" value="TPR-like"/>
    <property type="match status" value="1"/>
</dbReference>
<dbReference type="InterPro" id="IPR011990">
    <property type="entry name" value="TPR-like_helical_dom_sf"/>
</dbReference>
<dbReference type="Proteomes" id="UP000036951">
    <property type="component" value="Unassembled WGS sequence"/>
</dbReference>
<comment type="caution">
    <text evidence="3">The sequence shown here is derived from an EMBL/GenBank/DDBJ whole genome shotgun (WGS) entry which is preliminary data.</text>
</comment>
<dbReference type="PROSITE" id="PS51257">
    <property type="entry name" value="PROKAR_LIPOPROTEIN"/>
    <property type="match status" value="1"/>
</dbReference>
<feature type="coiled-coil region" evidence="1">
    <location>
        <begin position="412"/>
        <end position="478"/>
    </location>
</feature>
<accession>A0A8E1UPY7</accession>
<dbReference type="OrthoDB" id="1082938at2"/>
<evidence type="ECO:0000256" key="1">
    <source>
        <dbReference type="SAM" id="Coils"/>
    </source>
</evidence>
<protein>
    <recommendedName>
        <fullName evidence="5">Tetratricopeptide repeat protein</fullName>
    </recommendedName>
</protein>
<dbReference type="EMBL" id="LFQU01000061">
    <property type="protein sequence ID" value="KOO65777.1"/>
    <property type="molecule type" value="Genomic_DNA"/>
</dbReference>
<keyword evidence="2" id="KW-0472">Membrane</keyword>
<keyword evidence="1" id="KW-0175">Coiled coil</keyword>
<keyword evidence="2" id="KW-1133">Transmembrane helix</keyword>
<dbReference type="AlphaFoldDB" id="A0A8E1UPY7"/>
<dbReference type="RefSeq" id="WP_053399311.1">
    <property type="nucleotide sequence ID" value="NZ_LFQU01000061.1"/>
</dbReference>
<keyword evidence="2" id="KW-0812">Transmembrane</keyword>
<dbReference type="Gene3D" id="1.25.40.10">
    <property type="entry name" value="Tetratricopeptide repeat domain"/>
    <property type="match status" value="1"/>
</dbReference>
<name>A0A8E1UPY7_9BACT</name>
<feature type="transmembrane region" description="Helical" evidence="2">
    <location>
        <begin position="384"/>
        <end position="404"/>
    </location>
</feature>
<evidence type="ECO:0000313" key="3">
    <source>
        <dbReference type="EMBL" id="KOO65777.1"/>
    </source>
</evidence>
<evidence type="ECO:0008006" key="5">
    <source>
        <dbReference type="Google" id="ProtNLM"/>
    </source>
</evidence>
<keyword evidence="4" id="KW-1185">Reference proteome</keyword>
<evidence type="ECO:0000256" key="2">
    <source>
        <dbReference type="SAM" id="Phobius"/>
    </source>
</evidence>
<sequence>MKRIITNITGGLLLAVSIVPTLLSVVSCGQQAADRDIAAADSLSEVAPQRAMTLIDSLEGEIDMNKSRHMKLLLLKAKVRNKLAMPMSTDSLKDIADYFDKHGDSNERMLAYYILGCAYFDGKDAPMALQYFHEAAAKADTTDSSCDFKNLSRIYTFLGEILYKHLSPENALIAQKQAIKYAKLAKDTLNAICGYQRLTETYYYLGKYDSVISISDKSSKLFQKYGYINYAASSYGIPIFIMVENGETNKVKPYLRIYEKESGLYDTKVNKVKKGHEIHYYIKGMCYLNENKFDSAEYFFRKELNETSDYNNHQAAAKGLYMLYKKRCNNDSVTKYAEMWNAATDSAYTQMSTEHLQQMQAMYNYNRYRQNAEEAEKDALRTKYISIIIIMAIMAAAIGGALAVRTYIIRKRRARVNEIKEYERSISELKKARRELDILTENRQTRMESLIKEKEEEIERLQKEKAEYEKNKDIAARMTPFADEPVVRVLRRHAEKEHVMMSGEERKMLISLFDSYEEISRLKAVLSESEYELCLLVKLGFTPSQINMLTGRSLQDIANIRKRMYNRITGKDGSSRDFDKFIKSL</sequence>
<reference evidence="3 4" key="1">
    <citation type="submission" date="2015-06" db="EMBL/GenBank/DDBJ databases">
        <title>Prevotella sp. 109, sp. nov., a novel member of the family Prevotellaceae isolated from human faeces.</title>
        <authorList>
            <person name="Shkoporov A.N."/>
            <person name="Chaplin A.V."/>
            <person name="Kafarskaia L.I."/>
            <person name="Efimov B.A."/>
        </authorList>
    </citation>
    <scope>NUCLEOTIDE SEQUENCE [LARGE SCALE GENOMIC DNA]</scope>
    <source>
        <strain evidence="3 4">109</strain>
    </source>
</reference>
<gene>
    <name evidence="3" type="ORF">ACU52_14410</name>
</gene>
<organism evidence="3 4">
    <name type="scientific">Xylanibacter rarus</name>
    <dbReference type="NCBI Taxonomy" id="1676614"/>
    <lineage>
        <taxon>Bacteria</taxon>
        <taxon>Pseudomonadati</taxon>
        <taxon>Bacteroidota</taxon>
        <taxon>Bacteroidia</taxon>
        <taxon>Bacteroidales</taxon>
        <taxon>Prevotellaceae</taxon>
        <taxon>Xylanibacter</taxon>
    </lineage>
</organism>
<evidence type="ECO:0000313" key="4">
    <source>
        <dbReference type="Proteomes" id="UP000036951"/>
    </source>
</evidence>
<proteinExistence type="predicted"/>